<dbReference type="GO" id="GO:0005737">
    <property type="term" value="C:cytoplasm"/>
    <property type="evidence" value="ECO:0007669"/>
    <property type="project" value="TreeGrafter"/>
</dbReference>
<organism evidence="2 3">
    <name type="scientific">Lentilactobacillus kisonensis DSM 19906 = JCM 15041</name>
    <dbReference type="NCBI Taxonomy" id="1423766"/>
    <lineage>
        <taxon>Bacteria</taxon>
        <taxon>Bacillati</taxon>
        <taxon>Bacillota</taxon>
        <taxon>Bacilli</taxon>
        <taxon>Lactobacillales</taxon>
        <taxon>Lactobacillaceae</taxon>
        <taxon>Lentilactobacillus</taxon>
    </lineage>
</organism>
<dbReference type="PANTHER" id="PTHR43544:SF32">
    <property type="entry name" value="CHAIN DEHYDROGENASE, PUTATIVE (AFU_ORTHOLOGUE AFUA_5G01530)-RELATED"/>
    <property type="match status" value="1"/>
</dbReference>
<dbReference type="Gene3D" id="3.40.50.720">
    <property type="entry name" value="NAD(P)-binding Rossmann-like Domain"/>
    <property type="match status" value="1"/>
</dbReference>
<evidence type="ECO:0000313" key="3">
    <source>
        <dbReference type="Proteomes" id="UP000051439"/>
    </source>
</evidence>
<dbReference type="Proteomes" id="UP000051439">
    <property type="component" value="Unassembled WGS sequence"/>
</dbReference>
<accession>A0A0R1NMU1</accession>
<evidence type="ECO:0000256" key="1">
    <source>
        <dbReference type="RuleBase" id="RU000363"/>
    </source>
</evidence>
<comment type="caution">
    <text evidence="2">The sequence shown here is derived from an EMBL/GenBank/DDBJ whole genome shotgun (WGS) entry which is preliminary data.</text>
</comment>
<dbReference type="AlphaFoldDB" id="A0A0R1NMU1"/>
<dbReference type="EMBL" id="AZEB01000016">
    <property type="protein sequence ID" value="KRL21260.1"/>
    <property type="molecule type" value="Genomic_DNA"/>
</dbReference>
<dbReference type="SUPFAM" id="SSF51735">
    <property type="entry name" value="NAD(P)-binding Rossmann-fold domains"/>
    <property type="match status" value="1"/>
</dbReference>
<dbReference type="PATRIC" id="fig|1423766.4.peg.869"/>
<comment type="similarity">
    <text evidence="1">Belongs to the short-chain dehydrogenases/reductases (SDR) family.</text>
</comment>
<dbReference type="PANTHER" id="PTHR43544">
    <property type="entry name" value="SHORT-CHAIN DEHYDROGENASE/REDUCTASE"/>
    <property type="match status" value="1"/>
</dbReference>
<dbReference type="GO" id="GO:0016491">
    <property type="term" value="F:oxidoreductase activity"/>
    <property type="evidence" value="ECO:0007669"/>
    <property type="project" value="TreeGrafter"/>
</dbReference>
<dbReference type="InterPro" id="IPR051468">
    <property type="entry name" value="Fungal_SecMetab_SDRs"/>
</dbReference>
<dbReference type="PRINTS" id="PR00081">
    <property type="entry name" value="GDHRDH"/>
</dbReference>
<protein>
    <submittedName>
        <fullName evidence="2">Oxidoreductase, short chain dehydrogenase reductase family protein</fullName>
    </submittedName>
</protein>
<keyword evidence="3" id="KW-1185">Reference proteome</keyword>
<reference evidence="2 3" key="1">
    <citation type="journal article" date="2015" name="Genome Announc.">
        <title>Expanding the biotechnology potential of lactobacilli through comparative genomics of 213 strains and associated genera.</title>
        <authorList>
            <person name="Sun Z."/>
            <person name="Harris H.M."/>
            <person name="McCann A."/>
            <person name="Guo C."/>
            <person name="Argimon S."/>
            <person name="Zhang W."/>
            <person name="Yang X."/>
            <person name="Jeffery I.B."/>
            <person name="Cooney J.C."/>
            <person name="Kagawa T.F."/>
            <person name="Liu W."/>
            <person name="Song Y."/>
            <person name="Salvetti E."/>
            <person name="Wrobel A."/>
            <person name="Rasinkangas P."/>
            <person name="Parkhill J."/>
            <person name="Rea M.C."/>
            <person name="O'Sullivan O."/>
            <person name="Ritari J."/>
            <person name="Douillard F.P."/>
            <person name="Paul Ross R."/>
            <person name="Yang R."/>
            <person name="Briner A.E."/>
            <person name="Felis G.E."/>
            <person name="de Vos W.M."/>
            <person name="Barrangou R."/>
            <person name="Klaenhammer T.R."/>
            <person name="Caufield P.W."/>
            <person name="Cui Y."/>
            <person name="Zhang H."/>
            <person name="O'Toole P.W."/>
        </authorList>
    </citation>
    <scope>NUCLEOTIDE SEQUENCE [LARGE SCALE GENOMIC DNA]</scope>
    <source>
        <strain evidence="2 3">DSM 19906</strain>
    </source>
</reference>
<proteinExistence type="inferred from homology"/>
<gene>
    <name evidence="2" type="ORF">FC98_GL000850</name>
</gene>
<dbReference type="GO" id="GO:0019748">
    <property type="term" value="P:secondary metabolic process"/>
    <property type="evidence" value="ECO:0007669"/>
    <property type="project" value="TreeGrafter"/>
</dbReference>
<dbReference type="InterPro" id="IPR002347">
    <property type="entry name" value="SDR_fam"/>
</dbReference>
<name>A0A0R1NMU1_9LACO</name>
<dbReference type="PRINTS" id="PR00080">
    <property type="entry name" value="SDRFAMILY"/>
</dbReference>
<dbReference type="Pfam" id="PF00106">
    <property type="entry name" value="adh_short"/>
    <property type="match status" value="1"/>
</dbReference>
<sequence>MERTNQLNQLVGFFYLNGQITRAFHGRMAMNFILEMIIMANRNQLLTLITGADKGIGFETATKLGEAGQHVLLGARNAEKGQRAVDRLRSQGFVVDLVVVDVTDKQGIDQAATKIDDEFGHLDILINNAGIALDNHEKASKLSTAIMRKEFDVNFFGLIDVIQAFLPLLQKAKSAKIINLSSNMGSLGLATDPQSQFYNVNSLGYQASKAAVNFATICFAKELAGTNVTVNSVNPGWTATGFGGRNLNEPTPAGMQTPAEGAEQIVKLATDSKNVMTGTFTESGGTLPW</sequence>
<evidence type="ECO:0000313" key="2">
    <source>
        <dbReference type="EMBL" id="KRL21260.1"/>
    </source>
</evidence>
<dbReference type="InterPro" id="IPR036291">
    <property type="entry name" value="NAD(P)-bd_dom_sf"/>
</dbReference>